<evidence type="ECO:0000313" key="4">
    <source>
        <dbReference type="Proteomes" id="UP000469558"/>
    </source>
</evidence>
<name>A0A8T9CSG0_9HELO</name>
<feature type="domain" description="DUF7924" evidence="2">
    <location>
        <begin position="281"/>
        <end position="449"/>
    </location>
</feature>
<gene>
    <name evidence="3" type="ORF">LSUE1_G004890</name>
</gene>
<feature type="region of interest" description="Disordered" evidence="1">
    <location>
        <begin position="456"/>
        <end position="500"/>
    </location>
</feature>
<keyword evidence="4" id="KW-1185">Reference proteome</keyword>
<dbReference type="PANTHER" id="PTHR42470:SF1">
    <property type="entry name" value="VAST DOMAIN-CONTAINING PROTEIN"/>
    <property type="match status" value="1"/>
</dbReference>
<accession>A0A8T9CSG0</accession>
<feature type="region of interest" description="Disordered" evidence="1">
    <location>
        <begin position="156"/>
        <end position="181"/>
    </location>
</feature>
<comment type="caution">
    <text evidence="3">The sequence shown here is derived from an EMBL/GenBank/DDBJ whole genome shotgun (WGS) entry which is preliminary data.</text>
</comment>
<evidence type="ECO:0000313" key="3">
    <source>
        <dbReference type="EMBL" id="TVY85513.1"/>
    </source>
</evidence>
<feature type="region of interest" description="Disordered" evidence="1">
    <location>
        <begin position="1"/>
        <end position="86"/>
    </location>
</feature>
<dbReference type="EMBL" id="QGMK01000004">
    <property type="protein sequence ID" value="TVY85513.1"/>
    <property type="molecule type" value="Genomic_DNA"/>
</dbReference>
<evidence type="ECO:0000256" key="1">
    <source>
        <dbReference type="SAM" id="MobiDB-lite"/>
    </source>
</evidence>
<sequence length="500" mass="55799">MPAVAPPKPSPSRIASKRSFEASEKPNHSSPQKRMRLGTEEADCSAESIPQQPKPLRAKRPYASFLESPVELSPSSPTRKRYCPESVDSSVVQWVESAPASKSYRERHCRSDTFLAQPDADIICRRLTKSAPTMEYSQDADGYTVPPTPTSTRVYSYDENDDSRASRPGPAVSEVSSVSTGGRKSLVDDPFYRDNNLAENNIFIRDFFEELPEGIAILVDRIRKGRDASVIRQDERLHDLEMGAAEAAVENYFKATVFPDPGPSDCLKRIDKIPMAKNAAPNVGSKLKVSNPMPDMLYGYNRQGAFSEHQVQLRFMGNEMTANSQGLLCPFFVIEFKADGPGGSGSMWVATNQCLGGSASCVNIVERLNLQLRQCNKRPLNSAAFSIAMNGTEARLYVSWKHEELKYYARKVDSFLLQRPKDYVEFNHHVLNIIDWGKDERLKDIQRALDSLQENRRVLSEQAKSRPPPTSAEASSSSSKRRPSRGSNAMRENPQPTHSS</sequence>
<feature type="compositionally biased region" description="Pro residues" evidence="1">
    <location>
        <begin position="1"/>
        <end position="10"/>
    </location>
</feature>
<proteinExistence type="predicted"/>
<organism evidence="3 4">
    <name type="scientific">Lachnellula suecica</name>
    <dbReference type="NCBI Taxonomy" id="602035"/>
    <lineage>
        <taxon>Eukaryota</taxon>
        <taxon>Fungi</taxon>
        <taxon>Dikarya</taxon>
        <taxon>Ascomycota</taxon>
        <taxon>Pezizomycotina</taxon>
        <taxon>Leotiomycetes</taxon>
        <taxon>Helotiales</taxon>
        <taxon>Lachnaceae</taxon>
        <taxon>Lachnellula</taxon>
    </lineage>
</organism>
<feature type="compositionally biased region" description="Low complexity" evidence="1">
    <location>
        <begin position="64"/>
        <end position="77"/>
    </location>
</feature>
<feature type="compositionally biased region" description="Basic and acidic residues" evidence="1">
    <location>
        <begin position="18"/>
        <end position="27"/>
    </location>
</feature>
<dbReference type="Pfam" id="PF25545">
    <property type="entry name" value="DUF7924"/>
    <property type="match status" value="1"/>
</dbReference>
<dbReference type="OrthoDB" id="5426775at2759"/>
<dbReference type="AlphaFoldDB" id="A0A8T9CSG0"/>
<dbReference type="PANTHER" id="PTHR42470">
    <property type="entry name" value="VAST DOMAIN-CONTAINING PROTEIN"/>
    <property type="match status" value="1"/>
</dbReference>
<reference evidence="3 4" key="1">
    <citation type="submission" date="2018-05" db="EMBL/GenBank/DDBJ databases">
        <title>Genome sequencing and assembly of the regulated plant pathogen Lachnellula willkommii and related sister species for the development of diagnostic species identification markers.</title>
        <authorList>
            <person name="Giroux E."/>
            <person name="Bilodeau G."/>
        </authorList>
    </citation>
    <scope>NUCLEOTIDE SEQUENCE [LARGE SCALE GENOMIC DNA]</scope>
    <source>
        <strain evidence="3 4">CBS 268.59</strain>
    </source>
</reference>
<protein>
    <recommendedName>
        <fullName evidence="2">DUF7924 domain-containing protein</fullName>
    </recommendedName>
</protein>
<evidence type="ECO:0000259" key="2">
    <source>
        <dbReference type="Pfam" id="PF25545"/>
    </source>
</evidence>
<dbReference type="InterPro" id="IPR057684">
    <property type="entry name" value="DUF7924"/>
</dbReference>
<dbReference type="Proteomes" id="UP000469558">
    <property type="component" value="Unassembled WGS sequence"/>
</dbReference>